<dbReference type="EMBL" id="MHBZ01000027">
    <property type="protein sequence ID" value="OGY10906.1"/>
    <property type="molecule type" value="Genomic_DNA"/>
</dbReference>
<dbReference type="Proteomes" id="UP000178319">
    <property type="component" value="Unassembled WGS sequence"/>
</dbReference>
<accession>A0A1G1V691</accession>
<comment type="caution">
    <text evidence="2">The sequence shown here is derived from an EMBL/GenBank/DDBJ whole genome shotgun (WGS) entry which is preliminary data.</text>
</comment>
<dbReference type="AlphaFoldDB" id="A0A1G1V691"/>
<protein>
    <recommendedName>
        <fullName evidence="1">Clp R domain-containing protein</fullName>
    </recommendedName>
</protein>
<sequence>MDAERLRQKADQLRTIDPRQTELDPNQLFFLQRDGAFALLTREMAIDQDGEPTNLFLLTVQGDLVGRMLLAEEFKRALGAPFEKSESLHTDQEDSYAWKTIFKSGKTIVALNPDLFLGPVDPKVTTDHAKTIAFNHARTQVETEDLFLALLEIPESRAVFERLGYNPGDLAKELRKKLRWGNDRQLQEPDEVRFTESVREITDVVVGIAHEFNSPEITPIHFLMVAINKTDRHDPHFWEKFPLDVDWKRIYNRARQEVLRQSNHNTG</sequence>
<dbReference type="Pfam" id="PF02861">
    <property type="entry name" value="Clp_N"/>
    <property type="match status" value="1"/>
</dbReference>
<reference evidence="2 3" key="1">
    <citation type="journal article" date="2016" name="Nat. Commun.">
        <title>Thousands of microbial genomes shed light on interconnected biogeochemical processes in an aquifer system.</title>
        <authorList>
            <person name="Anantharaman K."/>
            <person name="Brown C.T."/>
            <person name="Hug L.A."/>
            <person name="Sharon I."/>
            <person name="Castelle C.J."/>
            <person name="Probst A.J."/>
            <person name="Thomas B.C."/>
            <person name="Singh A."/>
            <person name="Wilkins M.J."/>
            <person name="Karaoz U."/>
            <person name="Brodie E.L."/>
            <person name="Williams K.H."/>
            <person name="Hubbard S.S."/>
            <person name="Banfield J.F."/>
        </authorList>
    </citation>
    <scope>NUCLEOTIDE SEQUENCE [LARGE SCALE GENOMIC DNA]</scope>
</reference>
<dbReference type="STRING" id="1797516.A3D26_01725"/>
<dbReference type="Gene3D" id="1.10.1780.10">
    <property type="entry name" value="Clp, N-terminal domain"/>
    <property type="match status" value="1"/>
</dbReference>
<dbReference type="InterPro" id="IPR036628">
    <property type="entry name" value="Clp_N_dom_sf"/>
</dbReference>
<gene>
    <name evidence="2" type="ORF">A3D26_01725</name>
</gene>
<evidence type="ECO:0000313" key="2">
    <source>
        <dbReference type="EMBL" id="OGY10906.1"/>
    </source>
</evidence>
<dbReference type="SUPFAM" id="SSF81923">
    <property type="entry name" value="Double Clp-N motif"/>
    <property type="match status" value="1"/>
</dbReference>
<feature type="domain" description="Clp R" evidence="1">
    <location>
        <begin position="128"/>
        <end position="231"/>
    </location>
</feature>
<name>A0A1G1V691_9BACT</name>
<evidence type="ECO:0000259" key="1">
    <source>
        <dbReference type="Pfam" id="PF02861"/>
    </source>
</evidence>
<organism evidence="2 3">
    <name type="scientific">Candidatus Blackburnbacteria bacterium RIFCSPHIGHO2_02_FULL_44_20</name>
    <dbReference type="NCBI Taxonomy" id="1797516"/>
    <lineage>
        <taxon>Bacteria</taxon>
        <taxon>Candidatus Blackburniibacteriota</taxon>
    </lineage>
</organism>
<dbReference type="InterPro" id="IPR004176">
    <property type="entry name" value="Clp_R_N"/>
</dbReference>
<proteinExistence type="predicted"/>
<evidence type="ECO:0000313" key="3">
    <source>
        <dbReference type="Proteomes" id="UP000178319"/>
    </source>
</evidence>